<gene>
    <name evidence="5" type="ORF">BAY60_20475</name>
</gene>
<evidence type="ECO:0000256" key="1">
    <source>
        <dbReference type="ARBA" id="ARBA00004651"/>
    </source>
</evidence>
<dbReference type="EMBL" id="MASW01000005">
    <property type="protein sequence ID" value="PXY22259.1"/>
    <property type="molecule type" value="Genomic_DNA"/>
</dbReference>
<organism evidence="5 6">
    <name type="scientific">Prauserella muralis</name>
    <dbReference type="NCBI Taxonomy" id="588067"/>
    <lineage>
        <taxon>Bacteria</taxon>
        <taxon>Bacillati</taxon>
        <taxon>Actinomycetota</taxon>
        <taxon>Actinomycetes</taxon>
        <taxon>Pseudonocardiales</taxon>
        <taxon>Pseudonocardiaceae</taxon>
        <taxon>Prauserella</taxon>
    </lineage>
</organism>
<dbReference type="PROSITE" id="PS50850">
    <property type="entry name" value="MFS"/>
    <property type="match status" value="1"/>
</dbReference>
<dbReference type="OrthoDB" id="9776171at2"/>
<evidence type="ECO:0000256" key="4">
    <source>
        <dbReference type="ARBA" id="ARBA00023136"/>
    </source>
</evidence>
<comment type="caution">
    <text evidence="5">The sequence shown here is derived from an EMBL/GenBank/DDBJ whole genome shotgun (WGS) entry which is preliminary data.</text>
</comment>
<dbReference type="PANTHER" id="PTHR23534:SF1">
    <property type="entry name" value="MAJOR FACILITATOR SUPERFAMILY PROTEIN"/>
    <property type="match status" value="1"/>
</dbReference>
<keyword evidence="2" id="KW-0812">Transmembrane</keyword>
<dbReference type="GO" id="GO:0005886">
    <property type="term" value="C:plasma membrane"/>
    <property type="evidence" value="ECO:0007669"/>
    <property type="project" value="UniProtKB-SubCell"/>
</dbReference>
<sequence>MTATGSTVDGRAAVQRRTIVVLSIAQVLGGLGVAIGVAVGGLIAADVAGTEAVAGLAQTCGVLGAALAAVPLAWLTRRHGRRAGLVSGLLTGALGAALVVLASTARWLPLLLAGLVLFGAATAAGLQARYGATDLAVPERTARALSVVVWATTVGSVLGPNLTDPAGRLGVALGLPALTGPFLVTVVAFTAAAGVLFVLLRPDPLRLSAAGPAGGTRPGPDGGGVVASLRDIVVRPRALVGLCAIASSHVAMVSVMVMTPVHMHHDVSLSLIGFVISVHILGMYGFSPLTGYLADRAGRLPVIVAGTLITAAAGVVSATAPGHDAVRLGIGLFLLGLGWSCGLVAGSALLSESVPERTRTAAQGVSDLVMNGSAAIGGSLAGLVVALWSYGWLATGAAVLMLAVGVFSVLHTRRRTAVAP</sequence>
<dbReference type="Pfam" id="PF07690">
    <property type="entry name" value="MFS_1"/>
    <property type="match status" value="1"/>
</dbReference>
<dbReference type="PANTHER" id="PTHR23534">
    <property type="entry name" value="MFS PERMEASE"/>
    <property type="match status" value="1"/>
</dbReference>
<dbReference type="Proteomes" id="UP000249915">
    <property type="component" value="Unassembled WGS sequence"/>
</dbReference>
<dbReference type="AlphaFoldDB" id="A0A2V4API5"/>
<keyword evidence="3" id="KW-1133">Transmembrane helix</keyword>
<protein>
    <submittedName>
        <fullName evidence="5">MFS transporter</fullName>
    </submittedName>
</protein>
<evidence type="ECO:0000256" key="2">
    <source>
        <dbReference type="ARBA" id="ARBA00022692"/>
    </source>
</evidence>
<dbReference type="SUPFAM" id="SSF103473">
    <property type="entry name" value="MFS general substrate transporter"/>
    <property type="match status" value="1"/>
</dbReference>
<dbReference type="InterPro" id="IPR011701">
    <property type="entry name" value="MFS"/>
</dbReference>
<name>A0A2V4API5_9PSEU</name>
<dbReference type="Gene3D" id="1.20.1250.20">
    <property type="entry name" value="MFS general substrate transporter like domains"/>
    <property type="match status" value="2"/>
</dbReference>
<dbReference type="RefSeq" id="WP_112282863.1">
    <property type="nucleotide sequence ID" value="NZ_MASW01000005.1"/>
</dbReference>
<evidence type="ECO:0000313" key="5">
    <source>
        <dbReference type="EMBL" id="PXY22259.1"/>
    </source>
</evidence>
<dbReference type="InterPro" id="IPR020846">
    <property type="entry name" value="MFS_dom"/>
</dbReference>
<accession>A0A2V4API5</accession>
<dbReference type="InterPro" id="IPR036259">
    <property type="entry name" value="MFS_trans_sf"/>
</dbReference>
<evidence type="ECO:0000256" key="3">
    <source>
        <dbReference type="ARBA" id="ARBA00022989"/>
    </source>
</evidence>
<keyword evidence="4" id="KW-0472">Membrane</keyword>
<proteinExistence type="predicted"/>
<evidence type="ECO:0000313" key="6">
    <source>
        <dbReference type="Proteomes" id="UP000249915"/>
    </source>
</evidence>
<reference evidence="5 6" key="1">
    <citation type="submission" date="2016-07" db="EMBL/GenBank/DDBJ databases">
        <title>Draft genome sequence of Prauserella muralis DSM 45305, isolated from a mould-covered wall in an indoor environment.</title>
        <authorList>
            <person name="Ruckert C."/>
            <person name="Albersmeier A."/>
            <person name="Jiang C.-L."/>
            <person name="Jiang Y."/>
            <person name="Kalinowski J."/>
            <person name="Schneider O."/>
            <person name="Winkler A."/>
            <person name="Zotchev S.B."/>
        </authorList>
    </citation>
    <scope>NUCLEOTIDE SEQUENCE [LARGE SCALE GENOMIC DNA]</scope>
    <source>
        <strain evidence="5 6">DSM 45305</strain>
    </source>
</reference>
<dbReference type="GO" id="GO:0022857">
    <property type="term" value="F:transmembrane transporter activity"/>
    <property type="evidence" value="ECO:0007669"/>
    <property type="project" value="InterPro"/>
</dbReference>
<keyword evidence="6" id="KW-1185">Reference proteome</keyword>
<comment type="subcellular location">
    <subcellularLocation>
        <location evidence="1">Cell membrane</location>
        <topology evidence="1">Multi-pass membrane protein</topology>
    </subcellularLocation>
</comment>